<sequence>MTGQSIDPAFLQELFKQDTLYLIPEEQTIEVAPQVVVPVINAPAPKMPTIPVTPKLESPAPVVAAAQEKENVLEEMAWYGEAVKGTYLLFAVGQDEFNQMPQHVFLSKVLAAVGLATNQVKFGNFLTDDIQNIKELARQQQAKQILLFGETLPVENLMKLEAYKMYKADETRFVRVDSLAQIENNTELKKKLWDVLQKIFLQ</sequence>
<accession>A0ABP8F952</accession>
<dbReference type="Proteomes" id="UP001501844">
    <property type="component" value="Unassembled WGS sequence"/>
</dbReference>
<dbReference type="RefSeq" id="WP_345162250.1">
    <property type="nucleotide sequence ID" value="NZ_BAABGX010000001.1"/>
</dbReference>
<evidence type="ECO:0000313" key="1">
    <source>
        <dbReference type="EMBL" id="GAA4298106.1"/>
    </source>
</evidence>
<organism evidence="1 2">
    <name type="scientific">Nibribacter koreensis</name>
    <dbReference type="NCBI Taxonomy" id="1084519"/>
    <lineage>
        <taxon>Bacteria</taxon>
        <taxon>Pseudomonadati</taxon>
        <taxon>Bacteroidota</taxon>
        <taxon>Cytophagia</taxon>
        <taxon>Cytophagales</taxon>
        <taxon>Hymenobacteraceae</taxon>
        <taxon>Nibribacter</taxon>
    </lineage>
</organism>
<keyword evidence="2" id="KW-1185">Reference proteome</keyword>
<gene>
    <name evidence="1" type="ORF">GCM10023183_06230</name>
</gene>
<dbReference type="EMBL" id="BAABGX010000001">
    <property type="protein sequence ID" value="GAA4298106.1"/>
    <property type="molecule type" value="Genomic_DNA"/>
</dbReference>
<protein>
    <submittedName>
        <fullName evidence="1">Uncharacterized protein</fullName>
    </submittedName>
</protein>
<proteinExistence type="predicted"/>
<evidence type="ECO:0000313" key="2">
    <source>
        <dbReference type="Proteomes" id="UP001501844"/>
    </source>
</evidence>
<comment type="caution">
    <text evidence="1">The sequence shown here is derived from an EMBL/GenBank/DDBJ whole genome shotgun (WGS) entry which is preliminary data.</text>
</comment>
<name>A0ABP8F952_9BACT</name>
<reference evidence="2" key="1">
    <citation type="journal article" date="2019" name="Int. J. Syst. Evol. Microbiol.">
        <title>The Global Catalogue of Microorganisms (GCM) 10K type strain sequencing project: providing services to taxonomists for standard genome sequencing and annotation.</title>
        <authorList>
            <consortium name="The Broad Institute Genomics Platform"/>
            <consortium name="The Broad Institute Genome Sequencing Center for Infectious Disease"/>
            <person name="Wu L."/>
            <person name="Ma J."/>
        </authorList>
    </citation>
    <scope>NUCLEOTIDE SEQUENCE [LARGE SCALE GENOMIC DNA]</scope>
    <source>
        <strain evidence="2">JCM 17917</strain>
    </source>
</reference>